<dbReference type="Proteomes" id="UP000094622">
    <property type="component" value="Unassembled WGS sequence"/>
</dbReference>
<reference evidence="2 3" key="1">
    <citation type="submission" date="2016-07" db="EMBL/GenBank/DDBJ databases">
        <title>Draft Genome Sequence of Methylobrevis pamukkalensis PK2.</title>
        <authorList>
            <person name="Vasilenko O.V."/>
            <person name="Doronina N.V."/>
            <person name="Shmareva M.N."/>
            <person name="Tarlachkov S.V."/>
            <person name="Mustakhimov I."/>
            <person name="Trotsenko Y.A."/>
        </authorList>
    </citation>
    <scope>NUCLEOTIDE SEQUENCE [LARGE SCALE GENOMIC DNA]</scope>
    <source>
        <strain evidence="2 3">PK2</strain>
    </source>
</reference>
<evidence type="ECO:0000313" key="2">
    <source>
        <dbReference type="EMBL" id="ODN68710.1"/>
    </source>
</evidence>
<protein>
    <submittedName>
        <fullName evidence="2">Uncharacterized protein</fullName>
    </submittedName>
</protein>
<dbReference type="EMBL" id="MCRJ01000142">
    <property type="protein sequence ID" value="ODN68710.1"/>
    <property type="molecule type" value="Genomic_DNA"/>
</dbReference>
<sequence>MTKTRAIEAPSACEMPITSAPTTMKPALRMLTAAITRAREASGAQDWMAANEGTMNRPPATARIVRSIPTAQATGWAKKAARPMSVPVGSSPQSVKPRCSEARPISTEATGTGKRTIRPLHSHEASAEPRPMATANSVR</sequence>
<evidence type="ECO:0000313" key="3">
    <source>
        <dbReference type="Proteomes" id="UP000094622"/>
    </source>
</evidence>
<organism evidence="2 3">
    <name type="scientific">Methylobrevis pamukkalensis</name>
    <dbReference type="NCBI Taxonomy" id="1439726"/>
    <lineage>
        <taxon>Bacteria</taxon>
        <taxon>Pseudomonadati</taxon>
        <taxon>Pseudomonadota</taxon>
        <taxon>Alphaproteobacteria</taxon>
        <taxon>Hyphomicrobiales</taxon>
        <taxon>Pleomorphomonadaceae</taxon>
        <taxon>Methylobrevis</taxon>
    </lineage>
</organism>
<dbReference type="AlphaFoldDB" id="A0A1E3GXD4"/>
<accession>A0A1E3GXD4</accession>
<name>A0A1E3GXD4_9HYPH</name>
<gene>
    <name evidence="2" type="ORF">A6302_03993</name>
</gene>
<keyword evidence="3" id="KW-1185">Reference proteome</keyword>
<evidence type="ECO:0000256" key="1">
    <source>
        <dbReference type="SAM" id="MobiDB-lite"/>
    </source>
</evidence>
<feature type="region of interest" description="Disordered" evidence="1">
    <location>
        <begin position="75"/>
        <end position="139"/>
    </location>
</feature>
<comment type="caution">
    <text evidence="2">The sequence shown here is derived from an EMBL/GenBank/DDBJ whole genome shotgun (WGS) entry which is preliminary data.</text>
</comment>
<proteinExistence type="predicted"/>